<gene>
    <name evidence="2" type="ORF">SAMN04487855_3156</name>
    <name evidence="1" type="ORF">SAMN05216589_3158</name>
</gene>
<proteinExistence type="predicted"/>
<dbReference type="STRING" id="653930.SAMN05216589_3158"/>
<evidence type="ECO:0000313" key="4">
    <source>
        <dbReference type="Proteomes" id="UP000186904"/>
    </source>
</evidence>
<dbReference type="EMBL" id="FOUA01000008">
    <property type="protein sequence ID" value="SFM31879.1"/>
    <property type="molecule type" value="Genomic_DNA"/>
</dbReference>
<name>A0A031M634_9GAMM</name>
<dbReference type="Proteomes" id="UP000186599">
    <property type="component" value="Unassembled WGS sequence"/>
</dbReference>
<protein>
    <submittedName>
        <fullName evidence="1">Uncharacterized protein</fullName>
    </submittedName>
</protein>
<evidence type="ECO:0000313" key="3">
    <source>
        <dbReference type="Proteomes" id="UP000186599"/>
    </source>
</evidence>
<evidence type="ECO:0000313" key="1">
    <source>
        <dbReference type="EMBL" id="SES31778.1"/>
    </source>
</evidence>
<keyword evidence="3" id="KW-1185">Reference proteome</keyword>
<dbReference type="EMBL" id="FOGN01000008">
    <property type="protein sequence ID" value="SES31778.1"/>
    <property type="molecule type" value="Genomic_DNA"/>
</dbReference>
<dbReference type="AlphaFoldDB" id="A0A031M634"/>
<accession>A0A031M634</accession>
<evidence type="ECO:0000313" key="2">
    <source>
        <dbReference type="EMBL" id="SFM31879.1"/>
    </source>
</evidence>
<organism evidence="1 4">
    <name type="scientific">Halopseudomonas bauzanensis</name>
    <dbReference type="NCBI Taxonomy" id="653930"/>
    <lineage>
        <taxon>Bacteria</taxon>
        <taxon>Pseudomonadati</taxon>
        <taxon>Pseudomonadota</taxon>
        <taxon>Gammaproteobacteria</taxon>
        <taxon>Pseudomonadales</taxon>
        <taxon>Pseudomonadaceae</taxon>
        <taxon>Halopseudomonas</taxon>
    </lineage>
</organism>
<reference evidence="3 4" key="1">
    <citation type="submission" date="2016-10" db="EMBL/GenBank/DDBJ databases">
        <authorList>
            <person name="de Groot N.N."/>
        </authorList>
    </citation>
    <scope>NUCLEOTIDE SEQUENCE [LARGE SCALE GENOMIC DNA]</scope>
    <source>
        <strain evidence="2 3">CGMCC 1.9095</strain>
        <strain evidence="1 4">DSM 22558</strain>
    </source>
</reference>
<dbReference type="Proteomes" id="UP000186904">
    <property type="component" value="Unassembled WGS sequence"/>
</dbReference>
<sequence>MVLKLRNDYSIRTSEFLAAIWAERHKNFYSLDCLTFVLKIMVNFEVLFSRHPVQVEIDIRAIFFKPCLCE</sequence>